<dbReference type="EMBL" id="KU356691">
    <property type="protein sequence ID" value="AMD43509.1"/>
    <property type="molecule type" value="Genomic_DNA"/>
</dbReference>
<reference evidence="1 2" key="1">
    <citation type="journal article" date="2017" name="BMC Genomics">
        <title>Three novel Pseudomonas phages isolated from composting provide insights into the evolution and diversity of tailed phages.</title>
        <authorList>
            <person name="Amgarten D."/>
            <person name="Martins L.F."/>
            <person name="Lombardi K.C."/>
            <person name="Antunes L.P."/>
            <person name="de Souza A.P.S."/>
            <person name="Nicastro G.G."/>
            <person name="Kitajima E.W."/>
            <person name="Quaggio R.B."/>
            <person name="Upton C."/>
            <person name="Setubal J.C."/>
            <person name="da Silva A.M."/>
        </authorList>
    </citation>
    <scope>NUCLEOTIDE SEQUENCE [LARGE SCALE GENOMIC DNA]</scope>
</reference>
<keyword evidence="2" id="KW-1185">Reference proteome</keyword>
<dbReference type="Proteomes" id="UP000225746">
    <property type="component" value="Segment"/>
</dbReference>
<protein>
    <submittedName>
        <fullName evidence="1">Uncharacterized protein</fullName>
    </submittedName>
</protein>
<organism evidence="1 2">
    <name type="scientific">Pseudomonas phage ZC08</name>
    <dbReference type="NCBI Taxonomy" id="1622116"/>
    <lineage>
        <taxon>Viruses</taxon>
        <taxon>Duplodnaviria</taxon>
        <taxon>Heunggongvirae</taxon>
        <taxon>Uroviricota</taxon>
        <taxon>Caudoviricetes</taxon>
        <taxon>Schitoviridae</taxon>
        <taxon>Zicotriavirus</taxon>
        <taxon>Zicotriavirus ZC08</taxon>
    </lineage>
</organism>
<evidence type="ECO:0000313" key="1">
    <source>
        <dbReference type="EMBL" id="AMD43509.1"/>
    </source>
</evidence>
<name>A0A1L2C9D0_9CAUD</name>
<gene>
    <name evidence="1" type="ORF">ZC08_056</name>
</gene>
<evidence type="ECO:0000313" key="2">
    <source>
        <dbReference type="Proteomes" id="UP000225746"/>
    </source>
</evidence>
<accession>A0A1L2C9D0</accession>
<sequence>MSNLKNLYTVSPKHAPALLEKLFEANLVPFLKSPPGRGKSALFRAFAEKWNLELIDIRLSMYEPQD</sequence>
<proteinExistence type="predicted"/>